<keyword evidence="1" id="KW-0732">Signal</keyword>
<dbReference type="EMBL" id="DSDK01000623">
    <property type="protein sequence ID" value="HDR52188.1"/>
    <property type="molecule type" value="Genomic_DNA"/>
</dbReference>
<sequence length="516" mass="57384">MQKIIAVVIFIMVTASAPAQKLWQKQGHDLSCPVCVASEKTEKFFIPPPAESLNMLKSAEKKSEIIVSYSLFPKEAREAFEYAKGIWETLIESPVPIYIQANWRPKGQNVLGSCGPASFEKNFRGAPRKDVYYPIALAEKISGKELTGSGQPDMLAEFNRDIDWYFETDGNTPAMLYDFVSVVLHEIGHGLGFTGFFYVEGNIGGYSYYDTGNITSFDLMVERLNGDRLSNTSIYTNPSVDLRNALVSNSLYANSPVAITDGGRSRPRLYAPTVWDNGSSLYHLNDFTYPSSDPNSLMTHALGRGSAIHNPGPLTMGIMADIGWKNLHIEFSPPKDQEERVPVHFQARITSDYALDISKIYLILNSGSFDADNDTILLKTDEQGFFASEWQPGPEIETVRYYISAGDVKNRVFSQPTEAPSEYFTLNFGPDSTMPTINHEPVTWFFDTGNGLNIFADVDDNLGVDTVFVEYSINGVEQPPFGLVNDSATAYSAFFPFANHFLQDGDKIDYNLVAID</sequence>
<gene>
    <name evidence="2" type="ORF">ENN90_11315</name>
</gene>
<protein>
    <submittedName>
        <fullName evidence="2">Uncharacterized protein</fullName>
    </submittedName>
</protein>
<comment type="caution">
    <text evidence="2">The sequence shown here is derived from an EMBL/GenBank/DDBJ whole genome shotgun (WGS) entry which is preliminary data.</text>
</comment>
<proteinExistence type="predicted"/>
<accession>A0A831LRG2</accession>
<dbReference type="Gene3D" id="3.40.390.10">
    <property type="entry name" value="Collagenase (Catalytic Domain)"/>
    <property type="match status" value="1"/>
</dbReference>
<organism evidence="2">
    <name type="scientific">Mariniphaga anaerophila</name>
    <dbReference type="NCBI Taxonomy" id="1484053"/>
    <lineage>
        <taxon>Bacteria</taxon>
        <taxon>Pseudomonadati</taxon>
        <taxon>Bacteroidota</taxon>
        <taxon>Bacteroidia</taxon>
        <taxon>Marinilabiliales</taxon>
        <taxon>Prolixibacteraceae</taxon>
        <taxon>Mariniphaga</taxon>
    </lineage>
</organism>
<dbReference type="InterPro" id="IPR024079">
    <property type="entry name" value="MetalloPept_cat_dom_sf"/>
</dbReference>
<reference evidence="2" key="1">
    <citation type="journal article" date="2020" name="mSystems">
        <title>Genome- and Community-Level Interaction Insights into Carbon Utilization and Element Cycling Functions of Hydrothermarchaeota in Hydrothermal Sediment.</title>
        <authorList>
            <person name="Zhou Z."/>
            <person name="Liu Y."/>
            <person name="Xu W."/>
            <person name="Pan J."/>
            <person name="Luo Z.H."/>
            <person name="Li M."/>
        </authorList>
    </citation>
    <scope>NUCLEOTIDE SEQUENCE [LARGE SCALE GENOMIC DNA]</scope>
    <source>
        <strain evidence="2">SpSt-1217</strain>
    </source>
</reference>
<feature type="non-terminal residue" evidence="2">
    <location>
        <position position="516"/>
    </location>
</feature>
<dbReference type="AlphaFoldDB" id="A0A831LRG2"/>
<dbReference type="GO" id="GO:0008237">
    <property type="term" value="F:metallopeptidase activity"/>
    <property type="evidence" value="ECO:0007669"/>
    <property type="project" value="InterPro"/>
</dbReference>
<dbReference type="Proteomes" id="UP000886047">
    <property type="component" value="Unassembled WGS sequence"/>
</dbReference>
<name>A0A831LRG2_9BACT</name>
<feature type="chain" id="PRO_5032283999" evidence="1">
    <location>
        <begin position="20"/>
        <end position="516"/>
    </location>
</feature>
<evidence type="ECO:0000256" key="1">
    <source>
        <dbReference type="SAM" id="SignalP"/>
    </source>
</evidence>
<evidence type="ECO:0000313" key="2">
    <source>
        <dbReference type="EMBL" id="HDR52188.1"/>
    </source>
</evidence>
<feature type="signal peptide" evidence="1">
    <location>
        <begin position="1"/>
        <end position="19"/>
    </location>
</feature>
<dbReference type="SUPFAM" id="SSF55486">
    <property type="entry name" value="Metalloproteases ('zincins'), catalytic domain"/>
    <property type="match status" value="2"/>
</dbReference>